<feature type="compositionally biased region" description="Low complexity" evidence="17">
    <location>
        <begin position="296"/>
        <end position="312"/>
    </location>
</feature>
<feature type="region of interest" description="Disordered" evidence="17">
    <location>
        <begin position="75"/>
        <end position="122"/>
    </location>
</feature>
<evidence type="ECO:0000256" key="5">
    <source>
        <dbReference type="ARBA" id="ARBA00022722"/>
    </source>
</evidence>
<dbReference type="InterPro" id="IPR011335">
    <property type="entry name" value="Restrct_endonuc-II-like"/>
</dbReference>
<dbReference type="PANTHER" id="PTHR13451">
    <property type="entry name" value="CLASS II CROSSOVER JUNCTION ENDONUCLEASE MUS81"/>
    <property type="match status" value="1"/>
</dbReference>
<dbReference type="SMART" id="SM00891">
    <property type="entry name" value="ERCC4"/>
    <property type="match status" value="1"/>
</dbReference>
<protein>
    <recommendedName>
        <fullName evidence="4 16">Crossover junction endonuclease MUS81</fullName>
        <ecNumber evidence="16">3.1.22.-</ecNumber>
    </recommendedName>
</protein>
<evidence type="ECO:0000256" key="13">
    <source>
        <dbReference type="ARBA" id="ARBA00023242"/>
    </source>
</evidence>
<dbReference type="InterPro" id="IPR033309">
    <property type="entry name" value="Mus81"/>
</dbReference>
<evidence type="ECO:0000256" key="4">
    <source>
        <dbReference type="ARBA" id="ARBA00017114"/>
    </source>
</evidence>
<evidence type="ECO:0000256" key="6">
    <source>
        <dbReference type="ARBA" id="ARBA00022723"/>
    </source>
</evidence>
<evidence type="ECO:0000256" key="12">
    <source>
        <dbReference type="ARBA" id="ARBA00023204"/>
    </source>
</evidence>
<dbReference type="GO" id="GO:0008821">
    <property type="term" value="F:crossover junction DNA endonuclease activity"/>
    <property type="evidence" value="ECO:0007669"/>
    <property type="project" value="UniProtKB-UniRule"/>
</dbReference>
<comment type="subcellular location">
    <subcellularLocation>
        <location evidence="2 16">Nucleus</location>
    </subcellularLocation>
</comment>
<evidence type="ECO:0000256" key="2">
    <source>
        <dbReference type="ARBA" id="ARBA00004123"/>
    </source>
</evidence>
<dbReference type="Proteomes" id="UP001163846">
    <property type="component" value="Unassembled WGS sequence"/>
</dbReference>
<dbReference type="EC" id="3.1.22.-" evidence="16"/>
<dbReference type="InterPro" id="IPR010996">
    <property type="entry name" value="HHH_MUS81"/>
</dbReference>
<organism evidence="19 20">
    <name type="scientific">Lentinula raphanica</name>
    <dbReference type="NCBI Taxonomy" id="153919"/>
    <lineage>
        <taxon>Eukaryota</taxon>
        <taxon>Fungi</taxon>
        <taxon>Dikarya</taxon>
        <taxon>Basidiomycota</taxon>
        <taxon>Agaricomycotina</taxon>
        <taxon>Agaricomycetes</taxon>
        <taxon>Agaricomycetidae</taxon>
        <taxon>Agaricales</taxon>
        <taxon>Marasmiineae</taxon>
        <taxon>Omphalotaceae</taxon>
        <taxon>Lentinula</taxon>
    </lineage>
</organism>
<dbReference type="AlphaFoldDB" id="A0AA38P4E0"/>
<feature type="compositionally biased region" description="Polar residues" evidence="17">
    <location>
        <begin position="265"/>
        <end position="292"/>
    </location>
</feature>
<keyword evidence="13 16" id="KW-0539">Nucleus</keyword>
<dbReference type="InterPro" id="IPR047416">
    <property type="entry name" value="XPF_nuclease_Mus81"/>
</dbReference>
<evidence type="ECO:0000256" key="10">
    <source>
        <dbReference type="ARBA" id="ARBA00022842"/>
    </source>
</evidence>
<comment type="subunit">
    <text evidence="16">Interacts with EME1.</text>
</comment>
<evidence type="ECO:0000256" key="1">
    <source>
        <dbReference type="ARBA" id="ARBA00001946"/>
    </source>
</evidence>
<feature type="region of interest" description="Disordered" evidence="17">
    <location>
        <begin position="258"/>
        <end position="336"/>
    </location>
</feature>
<evidence type="ECO:0000256" key="17">
    <source>
        <dbReference type="SAM" id="MobiDB-lite"/>
    </source>
</evidence>
<evidence type="ECO:0000256" key="11">
    <source>
        <dbReference type="ARBA" id="ARBA00023172"/>
    </source>
</evidence>
<keyword evidence="7 16" id="KW-0255">Endonuclease</keyword>
<keyword evidence="14" id="KW-0469">Meiosis</keyword>
<comment type="similarity">
    <text evidence="3 16">Belongs to the XPF family.</text>
</comment>
<name>A0AA38P4E0_9AGAR</name>
<evidence type="ECO:0000256" key="9">
    <source>
        <dbReference type="ARBA" id="ARBA00022801"/>
    </source>
</evidence>
<dbReference type="FunFam" id="3.40.50.10130:FF:000005">
    <property type="entry name" value="crossover junction endonuclease MUS81 isoform X1"/>
    <property type="match status" value="1"/>
</dbReference>
<dbReference type="InterPro" id="IPR006166">
    <property type="entry name" value="ERCC4_domain"/>
</dbReference>
<dbReference type="Pfam" id="PF14716">
    <property type="entry name" value="HHH_8"/>
    <property type="match status" value="1"/>
</dbReference>
<dbReference type="GO" id="GO:0005634">
    <property type="term" value="C:nucleus"/>
    <property type="evidence" value="ECO:0007669"/>
    <property type="project" value="UniProtKB-SubCell"/>
</dbReference>
<evidence type="ECO:0000256" key="15">
    <source>
        <dbReference type="ARBA" id="ARBA00058015"/>
    </source>
</evidence>
<feature type="compositionally biased region" description="Low complexity" evidence="17">
    <location>
        <begin position="75"/>
        <end position="91"/>
    </location>
</feature>
<dbReference type="GO" id="GO:0006308">
    <property type="term" value="P:DNA catabolic process"/>
    <property type="evidence" value="ECO:0007669"/>
    <property type="project" value="UniProtKB-UniRule"/>
</dbReference>
<keyword evidence="12 16" id="KW-0234">DNA repair</keyword>
<feature type="domain" description="ERCC4" evidence="18">
    <location>
        <begin position="380"/>
        <end position="483"/>
    </location>
</feature>
<dbReference type="InterPro" id="IPR027421">
    <property type="entry name" value="DNA_pol_lamdba_lyase_dom_sf"/>
</dbReference>
<accession>A0AA38P4E0</accession>
<comment type="function">
    <text evidence="15 16">Interacts with EME1 to form a DNA structure-specific endonuclease with substrate preference for branched DNA structures with a 5'-end at the branch nick. Typical substrates include 3'-flap structures, D-loops, replication forks and nicked Holliday junctions. May be required in mitosis for the processing of stalled or collapsed replication fork intermediates. May be required in meiosis for the repair of meiosis-specific double strand breaks subsequent to single-end invasion (SEI).</text>
</comment>
<evidence type="ECO:0000313" key="20">
    <source>
        <dbReference type="Proteomes" id="UP001163846"/>
    </source>
</evidence>
<dbReference type="GO" id="GO:0031573">
    <property type="term" value="P:mitotic intra-S DNA damage checkpoint signaling"/>
    <property type="evidence" value="ECO:0007669"/>
    <property type="project" value="TreeGrafter"/>
</dbReference>
<sequence length="699" mass="78699">MPPRRPACANPLFVEIIENLRDAQPPDSNRFLAYNRAARSMRGYPEVLHDPEDAHKVPFVGPKIVEELVAKVKSSSAGSSSVGSSSVGSSSSRHRGVTNPAPPPRTKKSVTNASTNDAQNVNANPTYGTQAAVGEVSCTNIDIFPFCYLTYNQNHREIRVEHREAAHVKVDTTLGFLIEFPRTCQHPLVTEIQSKTTQPQRVLGYLPMEIADGHFPKSTLPLNWINQIPTSSQPIAEASALKRSDTDILAAENARVLKKHKSGTIDPSRQQSTVGTWTINSSGPIQRSSTMPTPRAMASSSNASSSPIATSSQGPMRRTDSAPAASTQGKSRARPRLSYAIPLPSFELDIDIEDPYASAEPFQLRDFDPVIVKSHEYDIVLLLDTREIKSGRDRSGMADGLRRKGVRVEQRALNIGDVCWIAKRKPGYCDNSEHDEIVLDCILERKRLDDLVQSITNGRFHDQKFRLHNTAITKVYYLIEEYKYTDRGWVEQDKSSFDTAIDTVISQTAIADKFQVKETKNINDTIAFYAQLHQYMISMYQNKNLFVIPSQLVKRYNYLKFQKMLRNRYPSRTYLLAYKTFHELNDKSRFLTVRETWARMLLCIHGVSAEKAGILIQKYPTPQSMYEACLLAKQHEEEETRRANFTEDHGGKPRAKKDIFIAEEFLKDLGGNSNRKIGPAVSRSVFNIVMSTQYTEDMD</sequence>
<evidence type="ECO:0000256" key="3">
    <source>
        <dbReference type="ARBA" id="ARBA00010015"/>
    </source>
</evidence>
<feature type="compositionally biased region" description="Polar residues" evidence="17">
    <location>
        <begin position="109"/>
        <end position="122"/>
    </location>
</feature>
<keyword evidence="5 16" id="KW-0540">Nuclease</keyword>
<evidence type="ECO:0000259" key="18">
    <source>
        <dbReference type="SMART" id="SM00891"/>
    </source>
</evidence>
<keyword evidence="20" id="KW-1185">Reference proteome</keyword>
<keyword evidence="11 16" id="KW-0233">DNA recombination</keyword>
<proteinExistence type="inferred from homology"/>
<dbReference type="InterPro" id="IPR042530">
    <property type="entry name" value="EME1/EME2_C"/>
</dbReference>
<keyword evidence="6 16" id="KW-0479">Metal-binding</keyword>
<dbReference type="PANTHER" id="PTHR13451:SF0">
    <property type="entry name" value="CROSSOVER JUNCTION ENDONUCLEASE MUS81"/>
    <property type="match status" value="1"/>
</dbReference>
<dbReference type="EMBL" id="MU806353">
    <property type="protein sequence ID" value="KAJ3836064.1"/>
    <property type="molecule type" value="Genomic_DNA"/>
</dbReference>
<dbReference type="SUPFAM" id="SSF47802">
    <property type="entry name" value="DNA polymerase beta, N-terminal domain-like"/>
    <property type="match status" value="1"/>
</dbReference>
<evidence type="ECO:0000256" key="7">
    <source>
        <dbReference type="ARBA" id="ARBA00022759"/>
    </source>
</evidence>
<dbReference type="CDD" id="cd20074">
    <property type="entry name" value="XPF_nuclease_Mus81"/>
    <property type="match status" value="1"/>
</dbReference>
<comment type="cofactor">
    <cofactor evidence="1 16">
        <name>Mg(2+)</name>
        <dbReference type="ChEBI" id="CHEBI:18420"/>
    </cofactor>
</comment>
<dbReference type="GO" id="GO:0048257">
    <property type="term" value="F:3'-flap endonuclease activity"/>
    <property type="evidence" value="ECO:0007669"/>
    <property type="project" value="TreeGrafter"/>
</dbReference>
<dbReference type="GO" id="GO:0000727">
    <property type="term" value="P:double-strand break repair via break-induced replication"/>
    <property type="evidence" value="ECO:0007669"/>
    <property type="project" value="UniProtKB-UniRule"/>
</dbReference>
<keyword evidence="9 16" id="KW-0378">Hydrolase</keyword>
<comment type="caution">
    <text evidence="19">The sequence shown here is derived from an EMBL/GenBank/DDBJ whole genome shotgun (WGS) entry which is preliminary data.</text>
</comment>
<evidence type="ECO:0000256" key="14">
    <source>
        <dbReference type="ARBA" id="ARBA00023254"/>
    </source>
</evidence>
<dbReference type="GO" id="GO:0000712">
    <property type="term" value="P:resolution of meiotic recombination intermediates"/>
    <property type="evidence" value="ECO:0007669"/>
    <property type="project" value="TreeGrafter"/>
</dbReference>
<evidence type="ECO:0000256" key="8">
    <source>
        <dbReference type="ARBA" id="ARBA00022763"/>
    </source>
</evidence>
<dbReference type="GO" id="GO:0046872">
    <property type="term" value="F:metal ion binding"/>
    <property type="evidence" value="ECO:0007669"/>
    <property type="project" value="UniProtKB-UniRule"/>
</dbReference>
<gene>
    <name evidence="19" type="ORF">F5878DRAFT_626211</name>
</gene>
<keyword evidence="10 16" id="KW-0460">Magnesium</keyword>
<dbReference type="GO" id="GO:0048476">
    <property type="term" value="C:Holliday junction resolvase complex"/>
    <property type="evidence" value="ECO:0007669"/>
    <property type="project" value="UniProtKB-UniRule"/>
</dbReference>
<reference evidence="19" key="1">
    <citation type="submission" date="2022-08" db="EMBL/GenBank/DDBJ databases">
        <authorList>
            <consortium name="DOE Joint Genome Institute"/>
            <person name="Min B."/>
            <person name="Riley R."/>
            <person name="Sierra-Patev S."/>
            <person name="Naranjo-Ortiz M."/>
            <person name="Looney B."/>
            <person name="Konkel Z."/>
            <person name="Slot J.C."/>
            <person name="Sakamoto Y."/>
            <person name="Steenwyk J.L."/>
            <person name="Rokas A."/>
            <person name="Carro J."/>
            <person name="Camarero S."/>
            <person name="Ferreira P."/>
            <person name="Molpeceres G."/>
            <person name="Ruiz-Duenas F.J."/>
            <person name="Serrano A."/>
            <person name="Henrissat B."/>
            <person name="Drula E."/>
            <person name="Hughes K.W."/>
            <person name="Mata J.L."/>
            <person name="Ishikawa N.K."/>
            <person name="Vargas-Isla R."/>
            <person name="Ushijima S."/>
            <person name="Smith C.A."/>
            <person name="Ahrendt S."/>
            <person name="Andreopoulos W."/>
            <person name="He G."/>
            <person name="Labutti K."/>
            <person name="Lipzen A."/>
            <person name="Ng V."/>
            <person name="Sandor L."/>
            <person name="Barry K."/>
            <person name="Martinez A.T."/>
            <person name="Xiao Y."/>
            <person name="Gibbons J.G."/>
            <person name="Terashima K."/>
            <person name="Hibbett D.S."/>
            <person name="Grigoriev I.V."/>
        </authorList>
    </citation>
    <scope>NUCLEOTIDE SEQUENCE</scope>
    <source>
        <strain evidence="19">TFB9207</strain>
    </source>
</reference>
<evidence type="ECO:0000313" key="19">
    <source>
        <dbReference type="EMBL" id="KAJ3836064.1"/>
    </source>
</evidence>
<dbReference type="Gene3D" id="1.10.150.110">
    <property type="entry name" value="DNA polymerase beta, N-terminal domain-like"/>
    <property type="match status" value="1"/>
</dbReference>
<keyword evidence="8 16" id="KW-0227">DNA damage</keyword>
<dbReference type="GO" id="GO:0003677">
    <property type="term" value="F:DNA binding"/>
    <property type="evidence" value="ECO:0007669"/>
    <property type="project" value="UniProtKB-UniRule"/>
</dbReference>
<dbReference type="Pfam" id="PF02732">
    <property type="entry name" value="ERCC4"/>
    <property type="match status" value="1"/>
</dbReference>
<evidence type="ECO:0000256" key="16">
    <source>
        <dbReference type="RuleBase" id="RU369042"/>
    </source>
</evidence>
<dbReference type="SUPFAM" id="SSF52980">
    <property type="entry name" value="Restriction endonuclease-like"/>
    <property type="match status" value="1"/>
</dbReference>
<dbReference type="Gene3D" id="1.10.150.670">
    <property type="entry name" value="Crossover junction endonuclease EME1, DNA-binding domain"/>
    <property type="match status" value="1"/>
</dbReference>
<dbReference type="Gene3D" id="3.40.50.10130">
    <property type="match status" value="1"/>
</dbReference>